<dbReference type="Proteomes" id="UP000798662">
    <property type="component" value="Chromosome 3"/>
</dbReference>
<sequence length="733" mass="78588">MAFVGTFCGAASRVENRRGLLSTARPAVSSSGASSFIAPVALKRAAATNNASGMTMSDVAVAKPLLQQTGDSFADMCINSIRFLSIDGVEKANSGHPGMPMGMAPAAYTLFQKHMTFNPKNPNFVNRDRFVLSAGHGSMLIYSLLYLYGYDSVNMDDLQNFRQLGSRTPGHPENFETAGVEVTTGPLGQGVCNAVGIAMGEAHMAATYNKPGFDLIDNYTYAIMGDGCVMEGISGEACSLAGHLGLGKLIVMYDDNHISIDGSTDISFTEDVGKRYEAYGWQVINVPNGNVDVASIDAAIKEAKACTDKPTLIKVTTMIGFGSPNKSDSHDSHGAALGKDEVTATRDYLNWEYPEFEVPPKALDHFRTKIPEGADAEAAWYAKFNEYKAKFPELGAQFESNVLNGELPSNWESDLKAYGEGAKANATRKLSEASLQVLGKAVPNWIGGSADLAPSNLTIMEGLGDFQKTSYEGRNLRFGVREHGMGAICNGLVLSGYNLIPYCATFFIFTDYMRAAMRLAALSQVGVVYVMTHDSVALGEDGPTHQPIEHLASYRAMPNMNMYRPADPVEVAAAYAVGVESRKTPTIIALTRQGTKKLENGSYEGAKKGAYVLSDNSSDGAADLCLIATGSEVDLIVDAAEELRKSGKTVRVVSMPCWERFELQDDAYKQSVLPDAIPTNKRVSVEAMTSFGWAKYAGTHVGIDSFGASGPGPAVMELFKMTVANVVEKASSL</sequence>
<accession>A0ACC3CFC2</accession>
<reference evidence="1" key="1">
    <citation type="submission" date="2019-11" db="EMBL/GenBank/DDBJ databases">
        <title>Nori genome reveals adaptations in red seaweeds to the harsh intertidal environment.</title>
        <authorList>
            <person name="Wang D."/>
            <person name="Mao Y."/>
        </authorList>
    </citation>
    <scope>NUCLEOTIDE SEQUENCE</scope>
    <source>
        <tissue evidence="1">Gametophyte</tissue>
    </source>
</reference>
<dbReference type="EMBL" id="CM020620">
    <property type="protein sequence ID" value="KAK1868966.1"/>
    <property type="molecule type" value="Genomic_DNA"/>
</dbReference>
<name>A0ACC3CFC2_PYRYE</name>
<gene>
    <name evidence="1" type="ORF">I4F81_011448</name>
</gene>
<keyword evidence="2" id="KW-1185">Reference proteome</keyword>
<evidence type="ECO:0000313" key="1">
    <source>
        <dbReference type="EMBL" id="KAK1868966.1"/>
    </source>
</evidence>
<comment type="caution">
    <text evidence="1">The sequence shown here is derived from an EMBL/GenBank/DDBJ whole genome shotgun (WGS) entry which is preliminary data.</text>
</comment>
<organism evidence="1 2">
    <name type="scientific">Pyropia yezoensis</name>
    <name type="common">Susabi-nori</name>
    <name type="synonym">Porphyra yezoensis</name>
    <dbReference type="NCBI Taxonomy" id="2788"/>
    <lineage>
        <taxon>Eukaryota</taxon>
        <taxon>Rhodophyta</taxon>
        <taxon>Bangiophyceae</taxon>
        <taxon>Bangiales</taxon>
        <taxon>Bangiaceae</taxon>
        <taxon>Pyropia</taxon>
    </lineage>
</organism>
<proteinExistence type="predicted"/>
<protein>
    <submittedName>
        <fullName evidence="1">Uncharacterized protein</fullName>
    </submittedName>
</protein>
<evidence type="ECO:0000313" key="2">
    <source>
        <dbReference type="Proteomes" id="UP000798662"/>
    </source>
</evidence>